<dbReference type="Pfam" id="PF00486">
    <property type="entry name" value="Trans_reg_C"/>
    <property type="match status" value="1"/>
</dbReference>
<keyword evidence="1 2" id="KW-0238">DNA-binding</keyword>
<gene>
    <name evidence="4" type="ORF">Q7A36_40170</name>
</gene>
<dbReference type="RefSeq" id="WP_305109387.1">
    <property type="nucleotide sequence ID" value="NZ_JAUTWS010000348.1"/>
</dbReference>
<dbReference type="PROSITE" id="PS51755">
    <property type="entry name" value="OMPR_PHOB"/>
    <property type="match status" value="1"/>
</dbReference>
<organism evidence="4 5">
    <name type="scientific">Paracraurococcus lichenis</name>
    <dbReference type="NCBI Taxonomy" id="3064888"/>
    <lineage>
        <taxon>Bacteria</taxon>
        <taxon>Pseudomonadati</taxon>
        <taxon>Pseudomonadota</taxon>
        <taxon>Alphaproteobacteria</taxon>
        <taxon>Acetobacterales</taxon>
        <taxon>Roseomonadaceae</taxon>
        <taxon>Paracraurococcus</taxon>
    </lineage>
</organism>
<protein>
    <submittedName>
        <fullName evidence="4">Transcriptional regulator</fullName>
    </submittedName>
</protein>
<dbReference type="InterPro" id="IPR036388">
    <property type="entry name" value="WH-like_DNA-bd_sf"/>
</dbReference>
<feature type="domain" description="OmpR/PhoB-type" evidence="3">
    <location>
        <begin position="1"/>
        <end position="90"/>
    </location>
</feature>
<feature type="DNA-binding region" description="OmpR/PhoB-type" evidence="2">
    <location>
        <begin position="1"/>
        <end position="90"/>
    </location>
</feature>
<dbReference type="Proteomes" id="UP001243009">
    <property type="component" value="Unassembled WGS sequence"/>
</dbReference>
<evidence type="ECO:0000313" key="5">
    <source>
        <dbReference type="Proteomes" id="UP001243009"/>
    </source>
</evidence>
<dbReference type="SUPFAM" id="SSF46894">
    <property type="entry name" value="C-terminal effector domain of the bipartite response regulators"/>
    <property type="match status" value="1"/>
</dbReference>
<name>A0ABT9EEA8_9PROT</name>
<keyword evidence="5" id="KW-1185">Reference proteome</keyword>
<dbReference type="InterPro" id="IPR001867">
    <property type="entry name" value="OmpR/PhoB-type_DNA-bd"/>
</dbReference>
<evidence type="ECO:0000256" key="1">
    <source>
        <dbReference type="ARBA" id="ARBA00023125"/>
    </source>
</evidence>
<reference evidence="4 5" key="1">
    <citation type="submission" date="2023-08" db="EMBL/GenBank/DDBJ databases">
        <title>The draft genome sequence of Paracraurococcus sp. LOR1-02.</title>
        <authorList>
            <person name="Kingkaew E."/>
            <person name="Tanasupawat S."/>
        </authorList>
    </citation>
    <scope>NUCLEOTIDE SEQUENCE [LARGE SCALE GENOMIC DNA]</scope>
    <source>
        <strain evidence="4 5">LOR1-02</strain>
    </source>
</reference>
<dbReference type="Gene3D" id="1.10.10.10">
    <property type="entry name" value="Winged helix-like DNA-binding domain superfamily/Winged helix DNA-binding domain"/>
    <property type="match status" value="1"/>
</dbReference>
<dbReference type="EMBL" id="JAUTWS010000348">
    <property type="protein sequence ID" value="MDO9714561.1"/>
    <property type="molecule type" value="Genomic_DNA"/>
</dbReference>
<dbReference type="InterPro" id="IPR016032">
    <property type="entry name" value="Sig_transdc_resp-reg_C-effctor"/>
</dbReference>
<comment type="caution">
    <text evidence="4">The sequence shown here is derived from an EMBL/GenBank/DDBJ whole genome shotgun (WGS) entry which is preliminary data.</text>
</comment>
<evidence type="ECO:0000256" key="2">
    <source>
        <dbReference type="PROSITE-ProRule" id="PRU01091"/>
    </source>
</evidence>
<proteinExistence type="predicted"/>
<evidence type="ECO:0000259" key="3">
    <source>
        <dbReference type="PROSITE" id="PS51755"/>
    </source>
</evidence>
<dbReference type="CDD" id="cd00383">
    <property type="entry name" value="trans_reg_C"/>
    <property type="match status" value="1"/>
</dbReference>
<feature type="non-terminal residue" evidence="4">
    <location>
        <position position="112"/>
    </location>
</feature>
<accession>A0ABT9EEA8</accession>
<sequence length="112" mass="12144">MLDTSRRELRRDNGFVAVEPQVFDLLEFLIRTRDRVVSRDDLLAAVWRGRIVSEATLSSRVNAARTAIGDSGADQRLIRTLPRKGVRFVGAVQEIGAAAQDAPASGIAAPTA</sequence>
<dbReference type="SMART" id="SM00862">
    <property type="entry name" value="Trans_reg_C"/>
    <property type="match status" value="1"/>
</dbReference>
<evidence type="ECO:0000313" key="4">
    <source>
        <dbReference type="EMBL" id="MDO9714561.1"/>
    </source>
</evidence>